<dbReference type="InterPro" id="IPR037185">
    <property type="entry name" value="EmrE-like"/>
</dbReference>
<dbReference type="PANTHER" id="PTHR32322">
    <property type="entry name" value="INNER MEMBRANE TRANSPORTER"/>
    <property type="match status" value="1"/>
</dbReference>
<dbReference type="STRING" id="53463.SAMN05444389_11043"/>
<feature type="domain" description="EamA" evidence="6">
    <location>
        <begin position="142"/>
        <end position="282"/>
    </location>
</feature>
<evidence type="ECO:0000313" key="7">
    <source>
        <dbReference type="EMBL" id="SHM46696.1"/>
    </source>
</evidence>
<dbReference type="OrthoDB" id="7158585at2"/>
<evidence type="ECO:0000256" key="2">
    <source>
        <dbReference type="ARBA" id="ARBA00022692"/>
    </source>
</evidence>
<feature type="domain" description="EamA" evidence="6">
    <location>
        <begin position="8"/>
        <end position="129"/>
    </location>
</feature>
<accession>A0A1M7J115</accession>
<keyword evidence="4 5" id="KW-0472">Membrane</keyword>
<dbReference type="Pfam" id="PF00892">
    <property type="entry name" value="EamA"/>
    <property type="match status" value="2"/>
</dbReference>
<evidence type="ECO:0000313" key="8">
    <source>
        <dbReference type="Proteomes" id="UP000184444"/>
    </source>
</evidence>
<feature type="transmembrane region" description="Helical" evidence="5">
    <location>
        <begin position="265"/>
        <end position="284"/>
    </location>
</feature>
<feature type="transmembrane region" description="Helical" evidence="5">
    <location>
        <begin position="240"/>
        <end position="259"/>
    </location>
</feature>
<evidence type="ECO:0000256" key="3">
    <source>
        <dbReference type="ARBA" id="ARBA00022989"/>
    </source>
</evidence>
<reference evidence="8" key="1">
    <citation type="submission" date="2016-11" db="EMBL/GenBank/DDBJ databases">
        <authorList>
            <person name="Varghese N."/>
            <person name="Submissions S."/>
        </authorList>
    </citation>
    <scope>NUCLEOTIDE SEQUENCE [LARGE SCALE GENOMIC DNA]</scope>
    <source>
        <strain evidence="8">DSM 6637</strain>
    </source>
</reference>
<evidence type="ECO:0000256" key="5">
    <source>
        <dbReference type="SAM" id="Phobius"/>
    </source>
</evidence>
<protein>
    <submittedName>
        <fullName evidence="7">Drug/metabolite transporter, DME family/O-acetylserine/cysteine efflux transporter</fullName>
    </submittedName>
</protein>
<evidence type="ECO:0000256" key="1">
    <source>
        <dbReference type="ARBA" id="ARBA00004141"/>
    </source>
</evidence>
<feature type="transmembrane region" description="Helical" evidence="5">
    <location>
        <begin position="138"/>
        <end position="158"/>
    </location>
</feature>
<keyword evidence="3 5" id="KW-1133">Transmembrane helix</keyword>
<feature type="transmembrane region" description="Helical" evidence="5">
    <location>
        <begin position="36"/>
        <end position="52"/>
    </location>
</feature>
<feature type="transmembrane region" description="Helical" evidence="5">
    <location>
        <begin position="209"/>
        <end position="228"/>
    </location>
</feature>
<organism evidence="7 8">
    <name type="scientific">Paracoccus solventivorans</name>
    <dbReference type="NCBI Taxonomy" id="53463"/>
    <lineage>
        <taxon>Bacteria</taxon>
        <taxon>Pseudomonadati</taxon>
        <taxon>Pseudomonadota</taxon>
        <taxon>Alphaproteobacteria</taxon>
        <taxon>Rhodobacterales</taxon>
        <taxon>Paracoccaceae</taxon>
        <taxon>Paracoccus</taxon>
    </lineage>
</organism>
<dbReference type="PANTHER" id="PTHR32322:SF9">
    <property type="entry name" value="AMINO-ACID METABOLITE EFFLUX PUMP-RELATED"/>
    <property type="match status" value="1"/>
</dbReference>
<comment type="subcellular location">
    <subcellularLocation>
        <location evidence="1">Membrane</location>
        <topology evidence="1">Multi-pass membrane protein</topology>
    </subcellularLocation>
</comment>
<dbReference type="InterPro" id="IPR050638">
    <property type="entry name" value="AA-Vitamin_Transporters"/>
</dbReference>
<dbReference type="Gene3D" id="1.10.3730.20">
    <property type="match status" value="1"/>
</dbReference>
<dbReference type="Proteomes" id="UP000184444">
    <property type="component" value="Unassembled WGS sequence"/>
</dbReference>
<dbReference type="AlphaFoldDB" id="A0A1M7J115"/>
<feature type="transmembrane region" description="Helical" evidence="5">
    <location>
        <begin position="115"/>
        <end position="132"/>
    </location>
</feature>
<dbReference type="InterPro" id="IPR000620">
    <property type="entry name" value="EamA_dom"/>
</dbReference>
<dbReference type="EMBL" id="FRCK01000010">
    <property type="protein sequence ID" value="SHM46696.1"/>
    <property type="molecule type" value="Genomic_DNA"/>
</dbReference>
<dbReference type="RefSeq" id="WP_073067939.1">
    <property type="nucleotide sequence ID" value="NZ_FRCK01000010.1"/>
</dbReference>
<feature type="transmembrane region" description="Helical" evidence="5">
    <location>
        <begin position="170"/>
        <end position="189"/>
    </location>
</feature>
<gene>
    <name evidence="7" type="ORF">SAMN05444389_11043</name>
</gene>
<dbReference type="SUPFAM" id="SSF103481">
    <property type="entry name" value="Multidrug resistance efflux transporter EmrE"/>
    <property type="match status" value="2"/>
</dbReference>
<keyword evidence="2 5" id="KW-0812">Transmembrane</keyword>
<feature type="transmembrane region" description="Helical" evidence="5">
    <location>
        <begin position="59"/>
        <end position="79"/>
    </location>
</feature>
<dbReference type="GO" id="GO:0016020">
    <property type="term" value="C:membrane"/>
    <property type="evidence" value="ECO:0007669"/>
    <property type="project" value="UniProtKB-SubCell"/>
</dbReference>
<evidence type="ECO:0000256" key="4">
    <source>
        <dbReference type="ARBA" id="ARBA00023136"/>
    </source>
</evidence>
<evidence type="ECO:0000259" key="6">
    <source>
        <dbReference type="Pfam" id="PF00892"/>
    </source>
</evidence>
<keyword evidence="8" id="KW-1185">Reference proteome</keyword>
<name>A0A1M7J115_9RHOB</name>
<feature type="transmembrane region" description="Helical" evidence="5">
    <location>
        <begin position="85"/>
        <end position="108"/>
    </location>
</feature>
<sequence>MQGRDRGLVLLVPILWGLNFPATALALQHYPPVLAAALRFLLMLPALLFVPFPKVRLRWLIGTGLGLGVLQFSFLYAGIAAGMPVGLSSLVLQASAPFTILLAVLFLGERMTPRRLTGIGIAVLGLAIIGASRALAAAWLPMALTLLAAFGWAIGNVSARLARAPDPLQLTMWMAVVPPVPLLALSLLIERPLIGPALAGALQPQAIPANLGLAYIVVFSTVIGYGIWNGLMARYPASEVAPWSMLVPIVGIASSWVALGEIPHPLELAAGLLVIGGVILASRAPRPRIG</sequence>
<proteinExistence type="predicted"/>